<feature type="region of interest" description="Disordered" evidence="2">
    <location>
        <begin position="637"/>
        <end position="690"/>
    </location>
</feature>
<feature type="region of interest" description="Disordered" evidence="2">
    <location>
        <begin position="413"/>
        <end position="449"/>
    </location>
</feature>
<dbReference type="InterPro" id="IPR040651">
    <property type="entry name" value="LPD5"/>
</dbReference>
<evidence type="ECO:0000259" key="4">
    <source>
        <dbReference type="Pfam" id="PF18799"/>
    </source>
</evidence>
<protein>
    <recommendedName>
        <fullName evidence="10">Large polyvalent protein-associated domain-containing protein</fullName>
    </recommendedName>
</protein>
<evidence type="ECO:0000256" key="2">
    <source>
        <dbReference type="SAM" id="MobiDB-lite"/>
    </source>
</evidence>
<evidence type="ECO:0000259" key="5">
    <source>
        <dbReference type="Pfam" id="PF18857"/>
    </source>
</evidence>
<feature type="domain" description="Large polyvalent protein-associated" evidence="3">
    <location>
        <begin position="1116"/>
        <end position="1196"/>
    </location>
</feature>
<dbReference type="OrthoDB" id="343736at2"/>
<keyword evidence="9" id="KW-1185">Reference proteome</keyword>
<accession>A0A327X3R9</accession>
<dbReference type="Pfam" id="PF18857">
    <property type="entry name" value="LPD38"/>
    <property type="match status" value="1"/>
</dbReference>
<reference evidence="6 8" key="2">
    <citation type="submission" date="2018-06" db="EMBL/GenBank/DDBJ databases">
        <title>Genomic Encyclopedia of Type Strains, Phase III (KMG-III): the genomes of soil and plant-associated and newly described type strains.</title>
        <authorList>
            <person name="Whitman W."/>
        </authorList>
    </citation>
    <scope>NUCLEOTIDE SEQUENCE [LARGE SCALE GENOMIC DNA]</scope>
    <source>
        <strain evidence="6 8">CGMCC 1.15366</strain>
    </source>
</reference>
<name>A0A327X3R9_9GAMM</name>
<feature type="compositionally biased region" description="Polar residues" evidence="2">
    <location>
        <begin position="532"/>
        <end position="544"/>
    </location>
</feature>
<evidence type="ECO:0000313" key="7">
    <source>
        <dbReference type="EMBL" id="RUO28423.1"/>
    </source>
</evidence>
<dbReference type="InterPro" id="IPR040561">
    <property type="entry name" value="LPD38"/>
</dbReference>
<dbReference type="Pfam" id="PF18796">
    <property type="entry name" value="LPD1"/>
    <property type="match status" value="1"/>
</dbReference>
<sequence>MNTPYNSSNSINQHRSYGLTQDDFRQQIKTRYNDVLVDHDKLAQSEPGMLSDTWNAIAHGASSELAGLSRFLGFDGLTNYFQSASDNRLDNMSERGRAAFENELQFDLDESPLSHWWLNTASAIGQFGTSIAGGGVVGAGVRRGLMSAASRAGASQRATSAAGMGGLMAGHASVGGSAATGQTILEAEAAYDQLSQDEKLTSPAFLQKMDMLREIDPDLDGDTLFGLADAAIREQIARDIRTDPRILFANYGLSAVVDPVIGGTIGRTAGSRILNQLTRSEGAGAAARLGGAAVRTGAHFGKGATLGAPTEVIQDMELQRGVARSLEGIDPNADPNKIDTNRALVSGVLGGVAQGSIAAVTSRSPIDTSNIKDPDADAIRDTNPGLAEQLDTMAQSKARHEIEVSETIERSRQVAASVDSFEQPAILRRTEQTGPERPASARLPSDQRGDLEQPAYQRFANGDAPAQVRDRVRGNPEQPAYTRARNQTLEDSQLDADIRMLDEERQRQPREGELLPGASNQANVPAVDSREPSFNQSERNSIEVSATREELPDRSGMPMSDRRNEQAIREELERAPKAIIQSSTIFARDENSVSMPEDVTVRQNGAPFASERAALSSLRARQANERGDTIEAVEVAGGWGWRASTPNTDAVQAQTETQPTPSQEGVLVSDEASTSTNESASRSSAQIDDFGEKIGGARKDIWSGLREAVDSTDTKSQPLSKSFPQPDYAKLKEAGADSQVLAAVAALRQSIPNKPRTRGVSRWAETADSVRRLAAQLLDGTVKPERLIEYARQQPGLRSIANAIPVIAEADPSVIKQAAEFTISESSGLYVDGKPFGNGFIVERNGRGDWNRITRTLDEAQAVLRKKIKALKNDSQAQSNKGGSNFSLFRDRSTGGTYIGWKGASKVLRVEDVESINDGRARINNNRDELETKLEQLKATPSARREQNSDRVGQVRAEGDVTAEQFSEAFGFRGVEFGNWVEQGKRQADLNNAFESLHDLAEALGVPPQSLSLNGELALAFGARGKGGSRAAAAHYEPGRVVINLTKRDGAGSLAHEWFHALDNYFSRERGLPGDYLTQRPYSHANDPTRKEVVKAFKGVTDAIKKSGMVARSNELDSRRSKRYWSTDVELSARAFEAYIISKLGKGNATNDYLANIVEESAWNVLDDGTYPYPTAAELKPINEAFDNLFDTIETRKTDKGIKFFSKNNVTDKAPKKGVAVADIQSLADTLLSELAGASGIKVKVFETQQQAERAWKMSLDGALVKGAFDEKTNTAYVVAENITNLDEARQTLAHEVIAHGGLQNVIGESEYQDFLNRLKSTRGKKTFEKQWQEIDRDYDGMSEDVKAEELFAKFVETQPDAGAMRHWFSSIRNWLRRALANVGLIKLDADAEVMRSMMESIVDGFKVGHATMAKGSGNPVTADLAFSKTTDTRTAEEKIGQGIIDDTLSSKFKETVAAIKTKGFWHRVREGLFDGLHGIKQAEEAAGITDPNKQGYVSARLASGIGDMLHALFNRGALEWRNGVVSTKEGTIGLMEAFGMLPEGKLNDWLAWMAGNRAEQLAKRGKENNLTAEDIANLKAKAVGNEAVFEQVRQEYNKINKATLELAREAGLLNSEQIASFDTDWYVPFFRQDSTSEVSDLMAQVNSVYTKKTGIVGQSAQIKELLGGKSSTKDLLTNIIQRQVSLIDAAIKNNAAREVAANLDGTEFMTKASDAEASGEFTRQELASRQKVRVMEHGKPVHYLVSDPALLRGLMQVHDIGSKAIFNRMARSAKRFLTTGVTLSPDFIIRNFIRDAAHAWMVNKDGAKLGTDTWTGLKSSWGQTPEYWNLIAGGAAFQGGYIHGADPEAAQQQIRRHLREKGFSKSQIDNHMSSLVTTKDGLIKAFEKYRQVSDRLENSNRMTVYNRAKAAGKSERQALFEAKDLMDYSMKGNFQLMSTFIDMLPFFNARIQGLYKLGRASAADGNDQIFKALSKDLAFKGIKVAGFSLALAALNGDDERYKELPEWDKDAHWHFFMGDQHWRIPKPFELGIIFGTIPERMFNFAAGNQTSKDARESVGHAVWNTLALNPTPQLFMPVVELMMNRSMFTGAPIESLADSRREAVDRYGENTSDTARLIGQLTGLMGLSPKQVEHLITGYTGTLGAYTLGASDVLARLMTGRTKASTPIADYPVVRTIYQGGKTQRNTMYQQRFIESLNAARGAYGSYQLAIDEHDTERARKLFETRSNELSSRRQLERIQRQVSDLNSQMRVVQRDPSLSRKQKRERLDQLQLRRNQIYQNAYLTLNLEDW</sequence>
<comment type="caution">
    <text evidence="6">The sequence shown here is derived from an EMBL/GenBank/DDBJ whole genome shotgun (WGS) entry which is preliminary data.</text>
</comment>
<feature type="domain" description="Large polyvalent protein-associated" evidence="4">
    <location>
        <begin position="854"/>
        <end position="969"/>
    </location>
</feature>
<keyword evidence="1" id="KW-0175">Coiled coil</keyword>
<gene>
    <name evidence="6" type="ORF">B0I24_101220</name>
    <name evidence="7" type="ORF">CWE07_01050</name>
</gene>
<evidence type="ECO:0000259" key="3">
    <source>
        <dbReference type="Pfam" id="PF18796"/>
    </source>
</evidence>
<evidence type="ECO:0008006" key="10">
    <source>
        <dbReference type="Google" id="ProtNLM"/>
    </source>
</evidence>
<dbReference type="Proteomes" id="UP000249203">
    <property type="component" value="Unassembled WGS sequence"/>
</dbReference>
<dbReference type="EMBL" id="QLMD01000001">
    <property type="protein sequence ID" value="RAK01597.1"/>
    <property type="molecule type" value="Genomic_DNA"/>
</dbReference>
<evidence type="ECO:0000313" key="9">
    <source>
        <dbReference type="Proteomes" id="UP000287865"/>
    </source>
</evidence>
<organism evidence="6 8">
    <name type="scientific">Aliidiomarina maris</name>
    <dbReference type="NCBI Taxonomy" id="531312"/>
    <lineage>
        <taxon>Bacteria</taxon>
        <taxon>Pseudomonadati</taxon>
        <taxon>Pseudomonadota</taxon>
        <taxon>Gammaproteobacteria</taxon>
        <taxon>Alteromonadales</taxon>
        <taxon>Idiomarinaceae</taxon>
        <taxon>Aliidiomarina</taxon>
    </lineage>
</organism>
<dbReference type="Pfam" id="PF18799">
    <property type="entry name" value="LPD5"/>
    <property type="match status" value="1"/>
</dbReference>
<feature type="domain" description="Large polyvalent protein associated" evidence="5">
    <location>
        <begin position="1999"/>
        <end position="2174"/>
    </location>
</feature>
<dbReference type="RefSeq" id="WP_111568078.1">
    <property type="nucleotide sequence ID" value="NZ_PIPK01000001.1"/>
</dbReference>
<dbReference type="InterPro" id="IPR041047">
    <property type="entry name" value="LPD1"/>
</dbReference>
<evidence type="ECO:0000313" key="6">
    <source>
        <dbReference type="EMBL" id="RAK01597.1"/>
    </source>
</evidence>
<feature type="region of interest" description="Disordered" evidence="2">
    <location>
        <begin position="505"/>
        <end position="563"/>
    </location>
</feature>
<feature type="compositionally biased region" description="Polar residues" evidence="2">
    <location>
        <begin position="644"/>
        <end position="663"/>
    </location>
</feature>
<proteinExistence type="predicted"/>
<evidence type="ECO:0000256" key="1">
    <source>
        <dbReference type="SAM" id="Coils"/>
    </source>
</evidence>
<feature type="coiled-coil region" evidence="1">
    <location>
        <begin position="913"/>
        <end position="940"/>
    </location>
</feature>
<evidence type="ECO:0000313" key="8">
    <source>
        <dbReference type="Proteomes" id="UP000249203"/>
    </source>
</evidence>
<feature type="compositionally biased region" description="Low complexity" evidence="2">
    <location>
        <begin position="669"/>
        <end position="685"/>
    </location>
</feature>
<reference evidence="7 9" key="1">
    <citation type="journal article" date="2018" name="Front. Microbiol.">
        <title>Genome-Based Analysis Reveals the Taxonomy and Diversity of the Family Idiomarinaceae.</title>
        <authorList>
            <person name="Liu Y."/>
            <person name="Lai Q."/>
            <person name="Shao Z."/>
        </authorList>
    </citation>
    <scope>NUCLEOTIDE SEQUENCE [LARGE SCALE GENOMIC DNA]</scope>
    <source>
        <strain evidence="7 9">CF12-14</strain>
    </source>
</reference>
<dbReference type="EMBL" id="PIPK01000001">
    <property type="protein sequence ID" value="RUO28423.1"/>
    <property type="molecule type" value="Genomic_DNA"/>
</dbReference>
<feature type="coiled-coil region" evidence="1">
    <location>
        <begin position="2237"/>
        <end position="2282"/>
    </location>
</feature>
<dbReference type="Proteomes" id="UP000287865">
    <property type="component" value="Unassembled WGS sequence"/>
</dbReference>